<dbReference type="InterPro" id="IPR000873">
    <property type="entry name" value="AMP-dep_synth/lig_dom"/>
</dbReference>
<dbReference type="InterPro" id="IPR020845">
    <property type="entry name" value="AMP-binding_CS"/>
</dbReference>
<dbReference type="SUPFAM" id="SSF56801">
    <property type="entry name" value="Acetyl-CoA synthetase-like"/>
    <property type="match status" value="1"/>
</dbReference>
<reference evidence="4" key="2">
    <citation type="submission" date="2021-06" db="EMBL/GenBank/DDBJ databases">
        <authorList>
            <person name="Rogers T.H."/>
            <person name="Ramsay J.P."/>
            <person name="Wang P."/>
            <person name="Terpolilli J."/>
        </authorList>
    </citation>
    <scope>NUCLEOTIDE SEQUENCE</scope>
    <source>
        <strain evidence="4">WSM5005</strain>
        <plasmid evidence="4">pl1WSM5005</plasmid>
    </source>
</reference>
<evidence type="ECO:0000313" key="4">
    <source>
        <dbReference type="EMBL" id="APA89540.2"/>
    </source>
</evidence>
<dbReference type="OrthoDB" id="9766486at2"/>
<dbReference type="Gene3D" id="3.40.50.12780">
    <property type="entry name" value="N-terminal domain of ligase-like"/>
    <property type="match status" value="1"/>
</dbReference>
<accession>A0A1I9YTL7</accession>
<protein>
    <submittedName>
        <fullName evidence="4">AMP-binding protein</fullName>
    </submittedName>
</protein>
<proteinExistence type="inferred from homology"/>
<evidence type="ECO:0000313" key="5">
    <source>
        <dbReference type="Proteomes" id="UP000179860"/>
    </source>
</evidence>
<reference evidence="4" key="1">
    <citation type="submission" date="2016-09" db="EMBL/GenBank/DDBJ databases">
        <title>The Complete Genome of Burkholderia sprentiae wsm5005.</title>
        <authorList>
            <person name="De Meyer S."/>
            <person name="Wang P."/>
            <person name="Terpolilli J."/>
        </authorList>
    </citation>
    <scope>NUCLEOTIDE SEQUENCE [LARGE SCALE GENOMIC DNA]</scope>
    <source>
        <strain evidence="4">WSM5005</strain>
        <plasmid evidence="4">pl1WSM5005</plasmid>
    </source>
</reference>
<dbReference type="PANTHER" id="PTHR43201:SF5">
    <property type="entry name" value="MEDIUM-CHAIN ACYL-COA LIGASE ACSF2, MITOCHONDRIAL"/>
    <property type="match status" value="1"/>
</dbReference>
<comment type="similarity">
    <text evidence="1">Belongs to the ATP-dependent AMP-binding enzyme family.</text>
</comment>
<keyword evidence="4" id="KW-0614">Plasmid</keyword>
<dbReference type="RefSeq" id="WP_082194471.1">
    <property type="nucleotide sequence ID" value="NZ_CP017563.2"/>
</dbReference>
<keyword evidence="5" id="KW-1185">Reference proteome</keyword>
<keyword evidence="2" id="KW-0436">Ligase</keyword>
<dbReference type="EMBL" id="CP017563">
    <property type="protein sequence ID" value="APA89540.2"/>
    <property type="molecule type" value="Genomic_DNA"/>
</dbReference>
<dbReference type="AlphaFoldDB" id="A0A1I9YTL7"/>
<dbReference type="PROSITE" id="PS00455">
    <property type="entry name" value="AMP_BINDING"/>
    <property type="match status" value="1"/>
</dbReference>
<dbReference type="Proteomes" id="UP000179860">
    <property type="component" value="Plasmid pl1WSM5005"/>
</dbReference>
<name>A0A1I9YTL7_9BURK</name>
<organism evidence="4 5">
    <name type="scientific">Paraburkholderia sprentiae WSM5005</name>
    <dbReference type="NCBI Taxonomy" id="754502"/>
    <lineage>
        <taxon>Bacteria</taxon>
        <taxon>Pseudomonadati</taxon>
        <taxon>Pseudomonadota</taxon>
        <taxon>Betaproteobacteria</taxon>
        <taxon>Burkholderiales</taxon>
        <taxon>Burkholderiaceae</taxon>
        <taxon>Paraburkholderia</taxon>
    </lineage>
</organism>
<dbReference type="GO" id="GO:0031956">
    <property type="term" value="F:medium-chain fatty acid-CoA ligase activity"/>
    <property type="evidence" value="ECO:0007669"/>
    <property type="project" value="TreeGrafter"/>
</dbReference>
<dbReference type="Pfam" id="PF00501">
    <property type="entry name" value="AMP-binding"/>
    <property type="match status" value="1"/>
</dbReference>
<dbReference type="InterPro" id="IPR042099">
    <property type="entry name" value="ANL_N_sf"/>
</dbReference>
<evidence type="ECO:0000256" key="1">
    <source>
        <dbReference type="ARBA" id="ARBA00006432"/>
    </source>
</evidence>
<evidence type="ECO:0000256" key="2">
    <source>
        <dbReference type="ARBA" id="ARBA00022598"/>
    </source>
</evidence>
<sequence>MDAGTASHDALMDVPFRPIRLGSMDAIVERRADGSVVYELKEPLEPYPVRLTERLEHWASVTPERALLARRTPDGQSWECLTYRQAFDGARALGQALLDRGLSPSRPLMILSDRSFEHALFALAALHVGIPYIPVTPAYSLLSQDFSKLKQLAAVCTPGLVFADDGAQYGRALREVFGGVECVVVGPLPDGRAGSRVAEWLKTPVTADVDEAFKAVGPDTVGKIMFTSGTTGAPKGVIYAQRMLCSNRQQVAQVFAFLQDGPPDLLDWLPWHHTFGGTHNFGMVLYGGGTYYLDPGKPTPEDIGPTVQALREIAPVIYLNTPQGLASLVPHLQADRALRETFFSKLALIYYGGASLPTYIWAQLDELAVRTIGQRVLIMSGIGGTEAGPTPMSAAWDPRREAIAGLPVPGVKVKVAPVGAKLEIRFLGDCVTPGYWNDPERTAASFDEEGYFRSGDAATFIDPQRLELGLRFDGRIAENFKLSSGTWVNVAELRLSALNVFGPYARDIVIAGHDRDYLTALVFPDIEACRALCDDLHEPMPDVDQIITSRGVRAFFQAGLDQLAARPGGSSTRIARIVLESEQPTLDNGELSAKSAISQRNVLERRRGVVDELYCVPPTPRTLVGNAGAAADADRVERTQNAGS</sequence>
<dbReference type="PANTHER" id="PTHR43201">
    <property type="entry name" value="ACYL-COA SYNTHETASE"/>
    <property type="match status" value="1"/>
</dbReference>
<feature type="domain" description="AMP-dependent synthetase/ligase" evidence="3">
    <location>
        <begin position="55"/>
        <end position="436"/>
    </location>
</feature>
<gene>
    <name evidence="4" type="ORF">BJG93_29035</name>
</gene>
<dbReference type="NCBIfam" id="NF009232">
    <property type="entry name" value="PRK12582.1"/>
    <property type="match status" value="1"/>
</dbReference>
<dbReference type="KEGG" id="pspw:BJG93_29035"/>
<evidence type="ECO:0000259" key="3">
    <source>
        <dbReference type="Pfam" id="PF00501"/>
    </source>
</evidence>
<dbReference type="GO" id="GO:0006631">
    <property type="term" value="P:fatty acid metabolic process"/>
    <property type="evidence" value="ECO:0007669"/>
    <property type="project" value="TreeGrafter"/>
</dbReference>
<geneLocation type="plasmid" evidence="4 5">
    <name>pl1WSM5005</name>
</geneLocation>